<organism evidence="1 2">
    <name type="scientific">Candidatus Roizmanbacteria bacterium RIFCSPHIGHO2_12_FULL_42_10</name>
    <dbReference type="NCBI Taxonomy" id="1802053"/>
    <lineage>
        <taxon>Bacteria</taxon>
        <taxon>Candidatus Roizmaniibacteriota</taxon>
    </lineage>
</organism>
<dbReference type="EMBL" id="MGAD01000027">
    <property type="protein sequence ID" value="OGK38257.1"/>
    <property type="molecule type" value="Genomic_DNA"/>
</dbReference>
<reference evidence="1 2" key="1">
    <citation type="journal article" date="2016" name="Nat. Commun.">
        <title>Thousands of microbial genomes shed light on interconnected biogeochemical processes in an aquifer system.</title>
        <authorList>
            <person name="Anantharaman K."/>
            <person name="Brown C.T."/>
            <person name="Hug L.A."/>
            <person name="Sharon I."/>
            <person name="Castelle C.J."/>
            <person name="Probst A.J."/>
            <person name="Thomas B.C."/>
            <person name="Singh A."/>
            <person name="Wilkins M.J."/>
            <person name="Karaoz U."/>
            <person name="Brodie E.L."/>
            <person name="Williams K.H."/>
            <person name="Hubbard S.S."/>
            <person name="Banfield J.F."/>
        </authorList>
    </citation>
    <scope>NUCLEOTIDE SEQUENCE [LARGE SCALE GENOMIC DNA]</scope>
</reference>
<accession>A0A1F7I4E6</accession>
<evidence type="ECO:0000313" key="2">
    <source>
        <dbReference type="Proteomes" id="UP000178076"/>
    </source>
</evidence>
<dbReference type="Proteomes" id="UP000178076">
    <property type="component" value="Unassembled WGS sequence"/>
</dbReference>
<gene>
    <name evidence="1" type="ORF">A3F32_02950</name>
</gene>
<proteinExistence type="predicted"/>
<name>A0A1F7I4E6_9BACT</name>
<protein>
    <submittedName>
        <fullName evidence="1">Uncharacterized protein</fullName>
    </submittedName>
</protein>
<dbReference type="AlphaFoldDB" id="A0A1F7I4E6"/>
<sequence>MPNLKQVKQEAWKFYTKWRNEKTYSPALQSEVLIKHDGNESYRKVRVILIEDKKKNRIFYSVMDKKQKGIVKQKSATPHA</sequence>
<comment type="caution">
    <text evidence="1">The sequence shown here is derived from an EMBL/GenBank/DDBJ whole genome shotgun (WGS) entry which is preliminary data.</text>
</comment>
<evidence type="ECO:0000313" key="1">
    <source>
        <dbReference type="EMBL" id="OGK38257.1"/>
    </source>
</evidence>